<dbReference type="AlphaFoldDB" id="A9HRN1"/>
<dbReference type="FunFam" id="3.40.50.720:FF:000084">
    <property type="entry name" value="Short-chain dehydrogenase reductase"/>
    <property type="match status" value="1"/>
</dbReference>
<dbReference type="InterPro" id="IPR002347">
    <property type="entry name" value="SDR_fam"/>
</dbReference>
<sequence>MDEKLRRVAVVTGASRGIGLAIVTKLAAEGFDVAACSRVRSDGLEAVMACHPAVRFFLFDLADVESVTSCAQHLHKAHARIDVLVNAAGIAAGGLFSMTRVEDMKRVFDINYFHQILFTQYVAKKMMRARSGSIVNIASVAGSRADAGTLSYGGSKAALIHATGVLATELGPFDIRVNAISPAVVETDMAAEMDEKARAVLNERSALGGEIKPADVAGLVSFLVSEAASKMTGQILCLDRGLH</sequence>
<evidence type="ECO:0000313" key="2">
    <source>
        <dbReference type="EMBL" id="CAP56946.1"/>
    </source>
</evidence>
<organism evidence="2 3">
    <name type="scientific">Gluconacetobacter diazotrophicus (strain ATCC 49037 / DSM 5601 / CCUG 37298 / CIP 103539 / LMG 7603 / PAl5)</name>
    <dbReference type="NCBI Taxonomy" id="272568"/>
    <lineage>
        <taxon>Bacteria</taxon>
        <taxon>Pseudomonadati</taxon>
        <taxon>Pseudomonadota</taxon>
        <taxon>Alphaproteobacteria</taxon>
        <taxon>Acetobacterales</taxon>
        <taxon>Acetobacteraceae</taxon>
        <taxon>Gluconacetobacter</taxon>
    </lineage>
</organism>
<evidence type="ECO:0000313" key="3">
    <source>
        <dbReference type="Proteomes" id="UP000001176"/>
    </source>
</evidence>
<dbReference type="EMBL" id="AM889285">
    <property type="protein sequence ID" value="CAP56946.1"/>
    <property type="molecule type" value="Genomic_DNA"/>
</dbReference>
<keyword evidence="3" id="KW-1185">Reference proteome</keyword>
<dbReference type="Pfam" id="PF13561">
    <property type="entry name" value="adh_short_C2"/>
    <property type="match status" value="1"/>
</dbReference>
<dbReference type="RefSeq" id="WP_012227252.1">
    <property type="nucleotide sequence ID" value="NC_010125.1"/>
</dbReference>
<dbReference type="CDD" id="cd05233">
    <property type="entry name" value="SDR_c"/>
    <property type="match status" value="1"/>
</dbReference>
<reference evidence="2 3" key="1">
    <citation type="journal article" date="2009" name="BMC Genomics">
        <title>Complete genome sequence of the sugarcane nitrogen-fixing endophyte Gluconacetobacter diazotrophicus Pal5.</title>
        <authorList>
            <person name="Bertalan M."/>
            <person name="Albano R."/>
            <person name="Padua V."/>
            <person name="Rouws L."/>
            <person name="Rojas C."/>
            <person name="Hemerly A."/>
            <person name="Teixeira K."/>
            <person name="Schwab S."/>
            <person name="Araujo J."/>
            <person name="Oliveira A."/>
            <person name="Franca L."/>
            <person name="Magalhaes V."/>
            <person name="Alqueres S."/>
            <person name="Cardoso A."/>
            <person name="Almeida W."/>
            <person name="Loureiro M.M."/>
            <person name="Nogueira E."/>
            <person name="Cidade D."/>
            <person name="Oliveira D."/>
            <person name="Simao T."/>
            <person name="Macedo J."/>
            <person name="Valadao A."/>
            <person name="Dreschsel M."/>
            <person name="Freitas F."/>
            <person name="Vidal M."/>
            <person name="Guedes H."/>
            <person name="Rodrigues E."/>
            <person name="Meneses C."/>
            <person name="Brioso P."/>
            <person name="Pozzer L."/>
            <person name="Figueiredo D."/>
            <person name="Montano H."/>
            <person name="Junior J."/>
            <person name="Filho G."/>
            <person name="Flores V."/>
            <person name="Ferreira B."/>
            <person name="Branco A."/>
            <person name="Gonzalez P."/>
            <person name="Guillobel H."/>
            <person name="Lemos M."/>
            <person name="Seibel L."/>
            <person name="Macedo J."/>
            <person name="Alves-Ferreira M."/>
            <person name="Sachetto-Martins G."/>
            <person name="Coelho A."/>
            <person name="Santos E."/>
            <person name="Amaral G."/>
            <person name="Neves A."/>
            <person name="Pacheco A.B."/>
            <person name="Carvalho D."/>
            <person name="Lery L."/>
            <person name="Bisch P."/>
            <person name="Rossle S.C."/>
            <person name="Urmenyi T."/>
            <person name="Kruger W.V."/>
            <person name="Martins O."/>
            <person name="Baldani J.I."/>
            <person name="Ferreira P.C."/>
        </authorList>
    </citation>
    <scope>NUCLEOTIDE SEQUENCE [LARGE SCALE GENOMIC DNA]</scope>
    <source>
        <strain evidence="3">ATCC 49037 / DSM 5601 / CCUG 37298 / CIP 103539 / LMG 7603 / PAl5</strain>
    </source>
</reference>
<accession>A9HRN1</accession>
<dbReference type="KEGG" id="gdi:GDI3003"/>
<evidence type="ECO:0000256" key="1">
    <source>
        <dbReference type="ARBA" id="ARBA00006484"/>
    </source>
</evidence>
<dbReference type="InterPro" id="IPR036291">
    <property type="entry name" value="NAD(P)-bd_dom_sf"/>
</dbReference>
<dbReference type="PRINTS" id="PR00080">
    <property type="entry name" value="SDRFAMILY"/>
</dbReference>
<name>A9HRN1_GLUDA</name>
<dbReference type="OrthoDB" id="7282584at2"/>
<dbReference type="PANTHER" id="PTHR42879:SF2">
    <property type="entry name" value="3-OXOACYL-[ACYL-CARRIER-PROTEIN] REDUCTASE FABG"/>
    <property type="match status" value="1"/>
</dbReference>
<dbReference type="PRINTS" id="PR00081">
    <property type="entry name" value="GDHRDH"/>
</dbReference>
<protein>
    <submittedName>
        <fullName evidence="2">3-oxoacyl-[acyl-carrier-protein] reductase</fullName>
    </submittedName>
</protein>
<gene>
    <name evidence="2" type="primary">fabG</name>
    <name evidence="2" type="ordered locus">GDI3003</name>
</gene>
<dbReference type="SUPFAM" id="SSF51735">
    <property type="entry name" value="NAD(P)-binding Rossmann-fold domains"/>
    <property type="match status" value="1"/>
</dbReference>
<dbReference type="Gene3D" id="3.40.50.720">
    <property type="entry name" value="NAD(P)-binding Rossmann-like Domain"/>
    <property type="match status" value="1"/>
</dbReference>
<dbReference type="Proteomes" id="UP000001176">
    <property type="component" value="Chromosome"/>
</dbReference>
<proteinExistence type="inferred from homology"/>
<dbReference type="InterPro" id="IPR050259">
    <property type="entry name" value="SDR"/>
</dbReference>
<dbReference type="PANTHER" id="PTHR42879">
    <property type="entry name" value="3-OXOACYL-(ACYL-CARRIER-PROTEIN) REDUCTASE"/>
    <property type="match status" value="1"/>
</dbReference>
<comment type="similarity">
    <text evidence="1">Belongs to the short-chain dehydrogenases/reductases (SDR) family.</text>
</comment>